<evidence type="ECO:0000313" key="7">
    <source>
        <dbReference type="EMBL" id="CDW78234.1"/>
    </source>
</evidence>
<dbReference type="PANTHER" id="PTHR13793:SF107">
    <property type="entry name" value="BROMODOMAIN-CONTAINING PROTEIN HOMOLOG"/>
    <property type="match status" value="1"/>
</dbReference>
<dbReference type="PROSITE" id="PS50016">
    <property type="entry name" value="ZF_PHD_2"/>
    <property type="match status" value="1"/>
</dbReference>
<dbReference type="Gene3D" id="3.30.40.10">
    <property type="entry name" value="Zinc/RING finger domain, C3HC4 (zinc finger)"/>
    <property type="match status" value="2"/>
</dbReference>
<dbReference type="AlphaFoldDB" id="A0A078A7L5"/>
<keyword evidence="8" id="KW-1185">Reference proteome</keyword>
<accession>A0A078A7L5</accession>
<dbReference type="SUPFAM" id="SSF57903">
    <property type="entry name" value="FYVE/PHD zinc finger"/>
    <property type="match status" value="1"/>
</dbReference>
<keyword evidence="2 4" id="KW-0863">Zinc-finger</keyword>
<feature type="region of interest" description="Disordered" evidence="5">
    <location>
        <begin position="702"/>
        <end position="758"/>
    </location>
</feature>
<dbReference type="GO" id="GO:0008270">
    <property type="term" value="F:zinc ion binding"/>
    <property type="evidence" value="ECO:0007669"/>
    <property type="project" value="UniProtKB-KW"/>
</dbReference>
<dbReference type="Proteomes" id="UP000039865">
    <property type="component" value="Unassembled WGS sequence"/>
</dbReference>
<dbReference type="CDD" id="cd15492">
    <property type="entry name" value="PHD_BRPF_JADE_like"/>
    <property type="match status" value="1"/>
</dbReference>
<dbReference type="OMA" id="RWALICN"/>
<proteinExistence type="predicted"/>
<evidence type="ECO:0000259" key="6">
    <source>
        <dbReference type="PROSITE" id="PS50016"/>
    </source>
</evidence>
<feature type="domain" description="PHD-type" evidence="6">
    <location>
        <begin position="173"/>
        <end position="226"/>
    </location>
</feature>
<dbReference type="Pfam" id="PF13831">
    <property type="entry name" value="PHD_2"/>
    <property type="match status" value="1"/>
</dbReference>
<keyword evidence="3" id="KW-0862">Zinc</keyword>
<sequence>MQNLIPKAVIESKSYKISPLTPISEKVEDENTTSQTQQQFLEQLQNKEKSSQSKLDESNNNDDSSNIKNNITSSTVIDNHQSLISDIFNKEAPSTEVQQIAVPTEIRNESSEDAEDQDLDVEIDEKSDTIANEPDKEVNEELDYEEPLQINTQVRKSSKYQCIVRIENEQDQNIRCDICLQYQSEDQDQLVICELCLVSVHQSCYGLDLEKSIPDHEWFCQRCQDLTKNPKLKPDFIKCGVCPNLTGILVKIQKPNSLKIQWAHPICINWNRSLKFEYYPDKNALVGDFKEFQKKVQRLEEISCYQCQKHEGYKHLCDYRKCTKVLHIQCAADKNIIYDYEQMIQEQLLSKEKFNQVYIFCEDHKKLGERILKSKELTLIDSNLREKICSKNPLDVLKRFNPKLSQKQQSKADGLSSNASPIDLNNQVAQLLPKKRGRKPGTKLVNKKAVLPGQQTLVLGNGNSSNLLQVKALLKERKKRGRRSQAIINELREKANNEIDQNDIQTEPVVSEEEIEEEEEDNLSENEEPNKRQKVSTVQPMPLPTAQINDQANTNAQLNNINQIFCQQLQQFPQIMLQNNQAALGQALQQQIISAASPQTDPFNDIMTNYQLQQQMQYFMQAQTQLQQQYQLAFNQQQTQLQNQTQLNSIKLKDNLASVLNSLGLNFNGINIQQVENFIMALGIQAFLERRDKVEEKIKFQRQSHSEQQVNVNQQSQAKPQQQQQVQQQQQQTPIVEQKLQQTEKPKSAKKQALPEKKPLRVISNQQIFNSTLVEPVRVADSIINEEDNQQPNEQNVGNQNAQQSSIEIPDAIKSCDQKQNKSDQPINQQE</sequence>
<dbReference type="OrthoDB" id="301634at2759"/>
<feature type="compositionally biased region" description="Low complexity" evidence="5">
    <location>
        <begin position="32"/>
        <end position="44"/>
    </location>
</feature>
<name>A0A078A7L5_STYLE</name>
<feature type="compositionally biased region" description="Acidic residues" evidence="5">
    <location>
        <begin position="510"/>
        <end position="527"/>
    </location>
</feature>
<dbReference type="EMBL" id="CCKQ01006892">
    <property type="protein sequence ID" value="CDW78234.1"/>
    <property type="molecule type" value="Genomic_DNA"/>
</dbReference>
<evidence type="ECO:0000256" key="1">
    <source>
        <dbReference type="ARBA" id="ARBA00022723"/>
    </source>
</evidence>
<feature type="region of interest" description="Disordered" evidence="5">
    <location>
        <begin position="498"/>
        <end position="537"/>
    </location>
</feature>
<protein>
    <submittedName>
        <fullName evidence="7">Phd zinc finger-containing protein</fullName>
    </submittedName>
</protein>
<evidence type="ECO:0000256" key="3">
    <source>
        <dbReference type="ARBA" id="ARBA00022833"/>
    </source>
</evidence>
<evidence type="ECO:0000313" key="8">
    <source>
        <dbReference type="Proteomes" id="UP000039865"/>
    </source>
</evidence>
<feature type="compositionally biased region" description="Basic and acidic residues" evidence="5">
    <location>
        <begin position="742"/>
        <end position="758"/>
    </location>
</feature>
<evidence type="ECO:0000256" key="2">
    <source>
        <dbReference type="ARBA" id="ARBA00022771"/>
    </source>
</evidence>
<dbReference type="PANTHER" id="PTHR13793">
    <property type="entry name" value="PHD FINGER PROTEINS"/>
    <property type="match status" value="1"/>
</dbReference>
<dbReference type="InterPro" id="IPR011011">
    <property type="entry name" value="Znf_FYVE_PHD"/>
</dbReference>
<dbReference type="InParanoid" id="A0A078A7L5"/>
<feature type="region of interest" description="Disordered" evidence="5">
    <location>
        <begin position="94"/>
        <end position="117"/>
    </location>
</feature>
<dbReference type="GO" id="GO:0006357">
    <property type="term" value="P:regulation of transcription by RNA polymerase II"/>
    <property type="evidence" value="ECO:0007669"/>
    <property type="project" value="TreeGrafter"/>
</dbReference>
<feature type="compositionally biased region" description="Polar residues" evidence="5">
    <location>
        <begin position="797"/>
        <end position="807"/>
    </location>
</feature>
<dbReference type="InterPro" id="IPR001965">
    <property type="entry name" value="Znf_PHD"/>
</dbReference>
<feature type="compositionally biased region" description="Low complexity" evidence="5">
    <location>
        <begin position="706"/>
        <end position="732"/>
    </location>
</feature>
<dbReference type="Pfam" id="PF13832">
    <property type="entry name" value="zf-HC5HC2H_2"/>
    <property type="match status" value="1"/>
</dbReference>
<gene>
    <name evidence="7" type="primary">Contig16604.g17681</name>
    <name evidence="7" type="ORF">STYLEM_7209</name>
</gene>
<feature type="region of interest" description="Disordered" evidence="5">
    <location>
        <begin position="18"/>
        <end position="73"/>
    </location>
</feature>
<feature type="compositionally biased region" description="Basic and acidic residues" evidence="5">
    <location>
        <begin position="45"/>
        <end position="57"/>
    </location>
</feature>
<dbReference type="InterPro" id="IPR050701">
    <property type="entry name" value="Histone_Mod_Regulator"/>
</dbReference>
<organism evidence="7 8">
    <name type="scientific">Stylonychia lemnae</name>
    <name type="common">Ciliate</name>
    <dbReference type="NCBI Taxonomy" id="5949"/>
    <lineage>
        <taxon>Eukaryota</taxon>
        <taxon>Sar</taxon>
        <taxon>Alveolata</taxon>
        <taxon>Ciliophora</taxon>
        <taxon>Intramacronucleata</taxon>
        <taxon>Spirotrichea</taxon>
        <taxon>Stichotrichia</taxon>
        <taxon>Sporadotrichida</taxon>
        <taxon>Oxytrichidae</taxon>
        <taxon>Stylonychinae</taxon>
        <taxon>Stylonychia</taxon>
    </lineage>
</organism>
<keyword evidence="1" id="KW-0479">Metal-binding</keyword>
<reference evidence="7 8" key="1">
    <citation type="submission" date="2014-06" db="EMBL/GenBank/DDBJ databases">
        <authorList>
            <person name="Swart Estienne"/>
        </authorList>
    </citation>
    <scope>NUCLEOTIDE SEQUENCE [LARGE SCALE GENOMIC DNA]</scope>
    <source>
        <strain evidence="7 8">130c</strain>
    </source>
</reference>
<dbReference type="InterPro" id="IPR013083">
    <property type="entry name" value="Znf_RING/FYVE/PHD"/>
</dbReference>
<evidence type="ECO:0000256" key="5">
    <source>
        <dbReference type="SAM" id="MobiDB-lite"/>
    </source>
</evidence>
<dbReference type="InterPro" id="IPR019787">
    <property type="entry name" value="Znf_PHD-finger"/>
</dbReference>
<evidence type="ECO:0000256" key="4">
    <source>
        <dbReference type="PROSITE-ProRule" id="PRU00146"/>
    </source>
</evidence>
<feature type="region of interest" description="Disordered" evidence="5">
    <location>
        <begin position="786"/>
        <end position="831"/>
    </location>
</feature>
<dbReference type="SMART" id="SM00249">
    <property type="entry name" value="PHD"/>
    <property type="match status" value="2"/>
</dbReference>
<feature type="compositionally biased region" description="Low complexity" evidence="5">
    <location>
        <begin position="61"/>
        <end position="73"/>
    </location>
</feature>